<dbReference type="RefSeq" id="WP_204301158.1">
    <property type="nucleotide sequence ID" value="NZ_BAAAGQ010000057.1"/>
</dbReference>
<dbReference type="EMBL" id="BOMF01000172">
    <property type="protein sequence ID" value="GID51186.1"/>
    <property type="molecule type" value="Genomic_DNA"/>
</dbReference>
<name>A0ABQ3WY14_9ACTN</name>
<reference evidence="1" key="1">
    <citation type="submission" date="2021-01" db="EMBL/GenBank/DDBJ databases">
        <title>Whole genome shotgun sequence of Actinoplanes capillaceus NBRC 16408.</title>
        <authorList>
            <person name="Komaki H."/>
            <person name="Tamura T."/>
        </authorList>
    </citation>
    <scope>NUCLEOTIDE SEQUENCE [LARGE SCALE GENOMIC DNA]</scope>
    <source>
        <strain evidence="1">NBRC 16408</strain>
    </source>
</reference>
<comment type="caution">
    <text evidence="1">The sequence shown here is derived from an EMBL/GenBank/DDBJ whole genome shotgun (WGS) entry which is preliminary data.</text>
</comment>
<gene>
    <name evidence="1" type="ORF">Aca07nite_84610</name>
</gene>
<organism evidence="1">
    <name type="scientific">Actinoplanes campanulatus</name>
    <dbReference type="NCBI Taxonomy" id="113559"/>
    <lineage>
        <taxon>Bacteria</taxon>
        <taxon>Bacillati</taxon>
        <taxon>Actinomycetota</taxon>
        <taxon>Actinomycetes</taxon>
        <taxon>Micromonosporales</taxon>
        <taxon>Micromonosporaceae</taxon>
        <taxon>Actinoplanes</taxon>
    </lineage>
</organism>
<accession>A0ABQ3WY14</accession>
<evidence type="ECO:0000313" key="1">
    <source>
        <dbReference type="EMBL" id="GID51186.1"/>
    </source>
</evidence>
<proteinExistence type="predicted"/>
<protein>
    <submittedName>
        <fullName evidence="1">Uncharacterized protein</fullName>
    </submittedName>
</protein>
<sequence>MPTTNTNAADGSSSGSTAPARTVIVCLPVNTDPQFLPSLARARLATAGYTVLGTVLRFPASGRRARKHLDVHHGFTCGGPIGLLDLDGIRRAAAAAAAQTWQHWNYIVAGTPIARPWWFFADRHRADPAHYPIAQAQQDYLTQPRILAMRAFNALHHNALPTGELEALQQGLNTYATLGQLAAVAADGVATTDGRLLTPASTRLDDQLTYLHQANHHLAALPANQPITAYAVTVTPAA</sequence>